<feature type="transmembrane region" description="Helical" evidence="1">
    <location>
        <begin position="36"/>
        <end position="59"/>
    </location>
</feature>
<evidence type="ECO:0000313" key="2">
    <source>
        <dbReference type="EMBL" id="GMS82962.1"/>
    </source>
</evidence>
<proteinExistence type="predicted"/>
<organism evidence="2 3">
    <name type="scientific">Pristionchus entomophagus</name>
    <dbReference type="NCBI Taxonomy" id="358040"/>
    <lineage>
        <taxon>Eukaryota</taxon>
        <taxon>Metazoa</taxon>
        <taxon>Ecdysozoa</taxon>
        <taxon>Nematoda</taxon>
        <taxon>Chromadorea</taxon>
        <taxon>Rhabditida</taxon>
        <taxon>Rhabditina</taxon>
        <taxon>Diplogasteromorpha</taxon>
        <taxon>Diplogasteroidea</taxon>
        <taxon>Neodiplogasteridae</taxon>
        <taxon>Pristionchus</taxon>
    </lineage>
</organism>
<comment type="caution">
    <text evidence="2">The sequence shown here is derived from an EMBL/GenBank/DDBJ whole genome shotgun (WGS) entry which is preliminary data.</text>
</comment>
<dbReference type="EMBL" id="BTSX01000002">
    <property type="protein sequence ID" value="GMS82962.1"/>
    <property type="molecule type" value="Genomic_DNA"/>
</dbReference>
<evidence type="ECO:0008006" key="4">
    <source>
        <dbReference type="Google" id="ProtNLM"/>
    </source>
</evidence>
<evidence type="ECO:0000256" key="1">
    <source>
        <dbReference type="SAM" id="Phobius"/>
    </source>
</evidence>
<protein>
    <recommendedName>
        <fullName evidence="4">Ion channel</fullName>
    </recommendedName>
</protein>
<sequence length="84" mass="9588">SIFILPLFAFAAPIDSLDEKAAIRELNGLSENAQNYIVIVIFFFVIMTVICTFTIFSIMESILSKINNFFTAAQEKMRSIFRKN</sequence>
<keyword evidence="1" id="KW-0812">Transmembrane</keyword>
<reference evidence="2" key="1">
    <citation type="submission" date="2023-10" db="EMBL/GenBank/DDBJ databases">
        <title>Genome assembly of Pristionchus species.</title>
        <authorList>
            <person name="Yoshida K."/>
            <person name="Sommer R.J."/>
        </authorList>
    </citation>
    <scope>NUCLEOTIDE SEQUENCE</scope>
    <source>
        <strain evidence="2">RS0144</strain>
    </source>
</reference>
<gene>
    <name evidence="2" type="ORF">PENTCL1PPCAC_5137</name>
</gene>
<evidence type="ECO:0000313" key="3">
    <source>
        <dbReference type="Proteomes" id="UP001432027"/>
    </source>
</evidence>
<keyword evidence="3" id="KW-1185">Reference proteome</keyword>
<keyword evidence="1" id="KW-0472">Membrane</keyword>
<accession>A0AAV5SHY3</accession>
<dbReference type="Proteomes" id="UP001432027">
    <property type="component" value="Unassembled WGS sequence"/>
</dbReference>
<name>A0AAV5SHY3_9BILA</name>
<feature type="non-terminal residue" evidence="2">
    <location>
        <position position="1"/>
    </location>
</feature>
<keyword evidence="1" id="KW-1133">Transmembrane helix</keyword>
<dbReference type="AlphaFoldDB" id="A0AAV5SHY3"/>